<proteinExistence type="predicted"/>
<organism evidence="1">
    <name type="scientific">Noctiluca scintillans</name>
    <name type="common">Sea sparkle</name>
    <name type="synonym">Red tide dinoflagellate</name>
    <dbReference type="NCBI Taxonomy" id="2966"/>
    <lineage>
        <taxon>Eukaryota</taxon>
        <taxon>Sar</taxon>
        <taxon>Alveolata</taxon>
        <taxon>Dinophyceae</taxon>
        <taxon>Noctilucales</taxon>
        <taxon>Noctilucaceae</taxon>
        <taxon>Noctiluca</taxon>
    </lineage>
</organism>
<evidence type="ECO:0000313" key="1">
    <source>
        <dbReference type="EMBL" id="CAD8826071.1"/>
    </source>
</evidence>
<dbReference type="AlphaFoldDB" id="A0A7S0ZM43"/>
<protein>
    <submittedName>
        <fullName evidence="1">Uncharacterized protein</fullName>
    </submittedName>
</protein>
<reference evidence="1" key="1">
    <citation type="submission" date="2021-01" db="EMBL/GenBank/DDBJ databases">
        <authorList>
            <person name="Corre E."/>
            <person name="Pelletier E."/>
            <person name="Niang G."/>
            <person name="Scheremetjew M."/>
            <person name="Finn R."/>
            <person name="Kale V."/>
            <person name="Holt S."/>
            <person name="Cochrane G."/>
            <person name="Meng A."/>
            <person name="Brown T."/>
            <person name="Cohen L."/>
        </authorList>
    </citation>
    <scope>NUCLEOTIDE SEQUENCE</scope>
</reference>
<name>A0A7S0ZM43_NOCSC</name>
<gene>
    <name evidence="1" type="ORF">NSCI0253_LOCUS417</name>
</gene>
<sequence length="333" mass="37056">MSTDGNVPRRPKPLLQFRKTWRAMNDWGDDFERRHFNGDWKQAVGQVSRKGVDAVQTWTADVEQKHFDGDFLGSVQEALSVPMDFFDEDEFVQVAKPVPSNPSVCAAEVRVTELATDVDSTAPSGTGESSSLWEEAQRLQDSLLAQRERRRELTSQRQASESALGPLRAALIKERLAHRDATSKREAAEERRQSADTALELVQVKHHRISSLKALQVAEARRLTLAIGITERAMREWDEGASCQQGREWARDGPETDALKAAKLTLAELYLSMDEKRFKNRSELLALHDTLQTLESENRALRGRLGFGGVASFGASLMQLMRAARGGGSAGDP</sequence>
<accession>A0A7S0ZM43</accession>
<dbReference type="EMBL" id="HBFQ01000670">
    <property type="protein sequence ID" value="CAD8826071.1"/>
    <property type="molecule type" value="Transcribed_RNA"/>
</dbReference>